<dbReference type="PANTHER" id="PTHR23131">
    <property type="entry name" value="ENDORIBONUCLEASE LACTB2"/>
    <property type="match status" value="1"/>
</dbReference>
<reference evidence="2 3" key="1">
    <citation type="journal article" date="2021" name="Sci. Rep.">
        <title>The distribution of antibiotic resistance genes in chicken gut microbiota commensals.</title>
        <authorList>
            <person name="Juricova H."/>
            <person name="Matiasovicova J."/>
            <person name="Kubasova T."/>
            <person name="Cejkova D."/>
            <person name="Rychlik I."/>
        </authorList>
    </citation>
    <scope>NUCLEOTIDE SEQUENCE [LARGE SCALE GENOMIC DNA]</scope>
    <source>
        <strain evidence="2 3">An431b</strain>
    </source>
</reference>
<evidence type="ECO:0000259" key="1">
    <source>
        <dbReference type="SMART" id="SM00849"/>
    </source>
</evidence>
<keyword evidence="3" id="KW-1185">Reference proteome</keyword>
<comment type="caution">
    <text evidence="2">The sequence shown here is derived from an EMBL/GenBank/DDBJ whole genome shotgun (WGS) entry which is preliminary data.</text>
</comment>
<dbReference type="InterPro" id="IPR036388">
    <property type="entry name" value="WH-like_DNA-bd_sf"/>
</dbReference>
<dbReference type="EMBL" id="JACSNV010000014">
    <property type="protein sequence ID" value="MBM6878445.1"/>
    <property type="molecule type" value="Genomic_DNA"/>
</dbReference>
<feature type="domain" description="Metallo-beta-lactamase" evidence="1">
    <location>
        <begin position="40"/>
        <end position="249"/>
    </location>
</feature>
<protein>
    <submittedName>
        <fullName evidence="2">MBL fold metallo-hydrolase</fullName>
    </submittedName>
</protein>
<dbReference type="InterPro" id="IPR036866">
    <property type="entry name" value="RibonucZ/Hydroxyglut_hydro"/>
</dbReference>
<proteinExistence type="predicted"/>
<dbReference type="InterPro" id="IPR001279">
    <property type="entry name" value="Metallo-B-lactamas"/>
</dbReference>
<sequence length="364" mass="42081">MFYNKNNDDRKDGTPMLTKVYENPAVYRVDVPLPDNPLKNLNCYVIQDGGETLILDTGFNRKECLDALMAGVEEIEADWTRTNLFLTHLHSDHTGLAPTLMKGRPGKIYMSGIDYDYFKEAMVGESWKVSDANYISEGFTQEQIMRLHSENPARGYEPEEFFEVERLEDGDILTVGKWNFHCILVPGHTPGQMVLYQPEKQLLFSADHILFDITPNITCWIGTLDSLGNYLDSLVKIRKLPIRTTLPAHRKNDMDVYTRMEQIIEHHLVRLKETVDAVSRFPGSNATQIAACLRWSMRGKTWEDFPLSQRWFAVGETIAHLDFLLCRGFVERRMENGKRAYCLTMDGELCKSKLDCMWKKYRED</sequence>
<accession>A0ABS2GBN0</accession>
<dbReference type="SUPFAM" id="SSF56281">
    <property type="entry name" value="Metallo-hydrolase/oxidoreductase"/>
    <property type="match status" value="1"/>
</dbReference>
<dbReference type="PANTHER" id="PTHR23131:SF4">
    <property type="entry name" value="METALLO-BETA-LACTAMASE SUPERFAMILY POTEIN"/>
    <property type="match status" value="1"/>
</dbReference>
<dbReference type="Pfam" id="PF00753">
    <property type="entry name" value="Lactamase_B"/>
    <property type="match status" value="1"/>
</dbReference>
<dbReference type="Gene3D" id="3.60.15.10">
    <property type="entry name" value="Ribonuclease Z/Hydroxyacylglutathione hydrolase-like"/>
    <property type="match status" value="1"/>
</dbReference>
<dbReference type="Gene3D" id="1.10.10.10">
    <property type="entry name" value="Winged helix-like DNA-binding domain superfamily/Winged helix DNA-binding domain"/>
    <property type="match status" value="1"/>
</dbReference>
<dbReference type="InterPro" id="IPR050662">
    <property type="entry name" value="Sec-metab_biosynth-thioest"/>
</dbReference>
<organism evidence="2 3">
    <name type="scientific">Anaerotignum lactatifermentans</name>
    <dbReference type="NCBI Taxonomy" id="160404"/>
    <lineage>
        <taxon>Bacteria</taxon>
        <taxon>Bacillati</taxon>
        <taxon>Bacillota</taxon>
        <taxon>Clostridia</taxon>
        <taxon>Lachnospirales</taxon>
        <taxon>Anaerotignaceae</taxon>
        <taxon>Anaerotignum</taxon>
    </lineage>
</organism>
<gene>
    <name evidence="2" type="ORF">H9X83_09805</name>
</gene>
<name>A0ABS2GBN0_9FIRM</name>
<dbReference type="Proteomes" id="UP000729290">
    <property type="component" value="Unassembled WGS sequence"/>
</dbReference>
<evidence type="ECO:0000313" key="2">
    <source>
        <dbReference type="EMBL" id="MBM6878445.1"/>
    </source>
</evidence>
<evidence type="ECO:0000313" key="3">
    <source>
        <dbReference type="Proteomes" id="UP000729290"/>
    </source>
</evidence>
<dbReference type="SMART" id="SM00849">
    <property type="entry name" value="Lactamase_B"/>
    <property type="match status" value="1"/>
</dbReference>